<dbReference type="STRING" id="28094.SAMN06295900_12531"/>
<dbReference type="RefSeq" id="WP_139831237.1">
    <property type="nucleotide sequence ID" value="NZ_BSQD01000021.1"/>
</dbReference>
<evidence type="ECO:0000313" key="1">
    <source>
        <dbReference type="EMBL" id="SMF82277.1"/>
    </source>
</evidence>
<dbReference type="AlphaFoldDB" id="A0A1X7HA65"/>
<proteinExistence type="predicted"/>
<keyword evidence="2" id="KW-1185">Reference proteome</keyword>
<reference evidence="2" key="1">
    <citation type="submission" date="2017-04" db="EMBL/GenBank/DDBJ databases">
        <authorList>
            <person name="Varghese N."/>
            <person name="Submissions S."/>
        </authorList>
    </citation>
    <scope>NUCLEOTIDE SEQUENCE [LARGE SCALE GENOMIC DNA]</scope>
    <source>
        <strain evidence="2">Ballard 720</strain>
    </source>
</reference>
<dbReference type="EMBL" id="FXAH01000025">
    <property type="protein sequence ID" value="SMF82277.1"/>
    <property type="molecule type" value="Genomic_DNA"/>
</dbReference>
<name>A0A1X7HA65_TRICW</name>
<evidence type="ECO:0000313" key="2">
    <source>
        <dbReference type="Proteomes" id="UP000192911"/>
    </source>
</evidence>
<organism evidence="1 2">
    <name type="scientific">Trinickia caryophylli</name>
    <name type="common">Paraburkholderia caryophylli</name>
    <dbReference type="NCBI Taxonomy" id="28094"/>
    <lineage>
        <taxon>Bacteria</taxon>
        <taxon>Pseudomonadati</taxon>
        <taxon>Pseudomonadota</taxon>
        <taxon>Betaproteobacteria</taxon>
        <taxon>Burkholderiales</taxon>
        <taxon>Burkholderiaceae</taxon>
        <taxon>Trinickia</taxon>
    </lineage>
</organism>
<protein>
    <submittedName>
        <fullName evidence="1">Uncharacterized protein</fullName>
    </submittedName>
</protein>
<gene>
    <name evidence="1" type="ORF">SAMN06295900_12531</name>
</gene>
<dbReference type="OrthoDB" id="6852455at2"/>
<dbReference type="GeneID" id="95552149"/>
<sequence>MSQQVFEVLRNTLPLIDANLSIDGQHGLELIPVFRSVLGNQHGGRTVVVAERVSDLSESSVNNYRLERSSHEKFNLSLSGTEKVVIDHLKVDLGFLRGGAADFELNVISFINVPLIGEGRGLTAEQKALVRQSNLMIVYLIFCENRGTCLLPAKNAYICESYNHFGFVLADEGLFNGFIIERLGAGQHNLVDVFTSTEIANEMFNDGLMALCWGITPWVYMITSHEGGLPLFFPMEVSPICSGDYIFSGVVGEVSVIPGTALINWDTENIGCWPRLQLVGEGNAIQLDLYVVRTVDENSGDFVPVPFFNFRRKFKSIDESKPILSCDIFDGN</sequence>
<dbReference type="Proteomes" id="UP000192911">
    <property type="component" value="Unassembled WGS sequence"/>
</dbReference>
<accession>A0A1X7HA65</accession>